<evidence type="ECO:0000313" key="2">
    <source>
        <dbReference type="EMBL" id="QHT02948.1"/>
    </source>
</evidence>
<feature type="transmembrane region" description="Helical" evidence="1">
    <location>
        <begin position="12"/>
        <end position="33"/>
    </location>
</feature>
<protein>
    <submittedName>
        <fullName evidence="2">Uncharacterized protein</fullName>
    </submittedName>
</protein>
<keyword evidence="1" id="KW-0812">Transmembrane</keyword>
<evidence type="ECO:0000256" key="1">
    <source>
        <dbReference type="SAM" id="Phobius"/>
    </source>
</evidence>
<proteinExistence type="predicted"/>
<dbReference type="EMBL" id="MN739403">
    <property type="protein sequence ID" value="QHT02948.1"/>
    <property type="molecule type" value="Genomic_DNA"/>
</dbReference>
<accession>A0A6C0CEE7</accession>
<dbReference type="AlphaFoldDB" id="A0A6C0CEE7"/>
<name>A0A6C0CEE7_9ZZZZ</name>
<keyword evidence="1" id="KW-0472">Membrane</keyword>
<reference evidence="2" key="1">
    <citation type="journal article" date="2020" name="Nature">
        <title>Giant virus diversity and host interactions through global metagenomics.</title>
        <authorList>
            <person name="Schulz F."/>
            <person name="Roux S."/>
            <person name="Paez-Espino D."/>
            <person name="Jungbluth S."/>
            <person name="Walsh D.A."/>
            <person name="Denef V.J."/>
            <person name="McMahon K.D."/>
            <person name="Konstantinidis K.T."/>
            <person name="Eloe-Fadrosh E.A."/>
            <person name="Kyrpides N.C."/>
            <person name="Woyke T."/>
        </authorList>
    </citation>
    <scope>NUCLEOTIDE SEQUENCE</scope>
    <source>
        <strain evidence="2">GVMAG-M-3300020727-4</strain>
    </source>
</reference>
<organism evidence="2">
    <name type="scientific">viral metagenome</name>
    <dbReference type="NCBI Taxonomy" id="1070528"/>
    <lineage>
        <taxon>unclassified sequences</taxon>
        <taxon>metagenomes</taxon>
        <taxon>organismal metagenomes</taxon>
    </lineage>
</organism>
<keyword evidence="1" id="KW-1133">Transmembrane helix</keyword>
<sequence>MTIDNEKFCKKVVTIPQFIGTCWFNAILMALLYSQNSRKLLLHDNIYKKSKENNDLYKIINDILLDNYISRKKAMKYYDKLRPETILKDYLKSLINEEKINNILTHGWMMDIFLPRFTEIIGKSCLTLDEYKGDFYINAVKSIDMDVSLKSDNTHKYEVSLNDKFKDMLNEIREINKGNLENPDYLYVNLNKNKDSYGLYDVYFKLLEKKIKKLDKIKNKKNQFKGLNDLEDIIEFNGDRYILDSCILSNYNKHERGNHAIAGISCKNNKYVYNGWMRTTTDPSIVDKSLFKTDNMPCELMKFDWDVNNPNNKFCLNHNKCDLRNISKSTDKDLCFSFGKGVRTIIYVKMNKDYKSLDVKVPKERSGNTCPKPRRPYNDKCEEGKEIRTNKQGFLCCYKSKKDPKTKNTCPKPRRPIDGKCENGLKIKMNKQNFECCYKK</sequence>